<dbReference type="EMBL" id="JACHCF010000001">
    <property type="protein sequence ID" value="MBB5619001.1"/>
    <property type="molecule type" value="Genomic_DNA"/>
</dbReference>
<dbReference type="AlphaFoldDB" id="A0A7W8YNQ0"/>
<feature type="domain" description="DUF3857" evidence="2">
    <location>
        <begin position="55"/>
        <end position="213"/>
    </location>
</feature>
<dbReference type="Pfam" id="PF12969">
    <property type="entry name" value="DUF3857"/>
    <property type="match status" value="1"/>
</dbReference>
<dbReference type="Proteomes" id="UP000537718">
    <property type="component" value="Unassembled WGS sequence"/>
</dbReference>
<feature type="signal peptide" evidence="1">
    <location>
        <begin position="1"/>
        <end position="20"/>
    </location>
</feature>
<evidence type="ECO:0000313" key="3">
    <source>
        <dbReference type="EMBL" id="MBB5619001.1"/>
    </source>
</evidence>
<organism evidence="3 4">
    <name type="scientific">Pedobacter cryoconitis</name>
    <dbReference type="NCBI Taxonomy" id="188932"/>
    <lineage>
        <taxon>Bacteria</taxon>
        <taxon>Pseudomonadati</taxon>
        <taxon>Bacteroidota</taxon>
        <taxon>Sphingobacteriia</taxon>
        <taxon>Sphingobacteriales</taxon>
        <taxon>Sphingobacteriaceae</taxon>
        <taxon>Pedobacter</taxon>
    </lineage>
</organism>
<name>A0A7W8YNQ0_9SPHI</name>
<gene>
    <name evidence="3" type="ORF">HDE69_000037</name>
</gene>
<accession>A0A7W8YNQ0</accession>
<reference evidence="3 4" key="1">
    <citation type="submission" date="2020-08" db="EMBL/GenBank/DDBJ databases">
        <title>Genomic Encyclopedia of Type Strains, Phase IV (KMG-V): Genome sequencing to study the core and pangenomes of soil and plant-associated prokaryotes.</title>
        <authorList>
            <person name="Whitman W."/>
        </authorList>
    </citation>
    <scope>NUCLEOTIDE SEQUENCE [LARGE SCALE GENOMIC DNA]</scope>
    <source>
        <strain evidence="3 4">MP7CTX6</strain>
    </source>
</reference>
<evidence type="ECO:0000259" key="2">
    <source>
        <dbReference type="Pfam" id="PF12969"/>
    </source>
</evidence>
<feature type="chain" id="PRO_5031206262" description="DUF3857 domain-containing protein" evidence="1">
    <location>
        <begin position="21"/>
        <end position="632"/>
    </location>
</feature>
<protein>
    <recommendedName>
        <fullName evidence="2">DUF3857 domain-containing protein</fullName>
    </recommendedName>
</protein>
<proteinExistence type="predicted"/>
<comment type="caution">
    <text evidence="3">The sequence shown here is derived from an EMBL/GenBank/DDBJ whole genome shotgun (WGS) entry which is preliminary data.</text>
</comment>
<dbReference type="Gene3D" id="2.60.120.1130">
    <property type="match status" value="1"/>
</dbReference>
<sequence>MKISHLLFTLLIGTTTVASAQEIYDVANIPAELLKKSTVVIRNEEQHLAIKSNSSAVMAYKTAITILSKNGENNAAMSEYYDKFSSVYNLKATMYDAKGVKIRTYKTSDFKDESITSDGTMYDDNRIKKIVFLNATFPYTIEYSYEKSYNGYIAFPSWSPVSTYDCAVEKSVYTLQVPKTVTFKYLKSKGLPTDSTVTADKTTYTWACQNLNSFTYEPMSTGLNAITPWVLVSPNNFEYDNSKGSVENWKNMGDWIYQLSNTVQPLPEKTKGIIQTLIASAKTDKEKIAILYHYLQSNTRYVSVQLGVGGFRPITADKVASVNYGDCKALSNYMKTILAEAGIQSNLVVIGNGLPSLNKDYASFGQANHMILCIPAAKDTTWLECTSQYTPAGYIGNNNSARTVLLVTEAGGKLVSTPVYKPEDNFQNRITTITLATDKPADVHIKTTYSNSQYEDQLGMLLSEPVEQRKRVMRNLGIPDMEISSLSFLQPDKSIPKIEEDIVLKSSQMISRGGDKLFITLNLLNRRESVPAKVENRQTSFSVAYGFQDTDVTTYTLPQGYKVEFVPQDISLESEFGKYTAKVTVKDNSIIYTRNQTMSSKKYAPEKYKDIVEFYKKIYVADKQKAVLAKIN</sequence>
<evidence type="ECO:0000256" key="1">
    <source>
        <dbReference type="SAM" id="SignalP"/>
    </source>
</evidence>
<dbReference type="Gene3D" id="3.10.620.30">
    <property type="match status" value="1"/>
</dbReference>
<dbReference type="InterPro" id="IPR038765">
    <property type="entry name" value="Papain-like_cys_pep_sf"/>
</dbReference>
<dbReference type="Gene3D" id="2.60.40.3140">
    <property type="match status" value="1"/>
</dbReference>
<dbReference type="SUPFAM" id="SSF54001">
    <property type="entry name" value="Cysteine proteinases"/>
    <property type="match status" value="1"/>
</dbReference>
<dbReference type="InterPro" id="IPR024618">
    <property type="entry name" value="DUF3857"/>
</dbReference>
<dbReference type="RefSeq" id="WP_183865149.1">
    <property type="nucleotide sequence ID" value="NZ_JACHCF010000001.1"/>
</dbReference>
<evidence type="ECO:0000313" key="4">
    <source>
        <dbReference type="Proteomes" id="UP000537718"/>
    </source>
</evidence>
<keyword evidence="1" id="KW-0732">Signal</keyword>